<protein>
    <submittedName>
        <fullName evidence="4">Predicted protein</fullName>
    </submittedName>
</protein>
<dbReference type="EMBL" id="DS233706">
    <property type="protein sequence ID" value="EDS31191.1"/>
    <property type="molecule type" value="Genomic_DNA"/>
</dbReference>
<dbReference type="InterPro" id="IPR006170">
    <property type="entry name" value="PBP/GOBP"/>
</dbReference>
<dbReference type="VEuPathDB" id="VectorBase:CQUJHB020398"/>
<name>B0XK45_CULQU</name>
<dbReference type="GO" id="GO:0005549">
    <property type="term" value="F:odorant binding"/>
    <property type="evidence" value="ECO:0007669"/>
    <property type="project" value="InterPro"/>
</dbReference>
<sequence>MPNLPTKTLIKSEENAFQACIEQEGASKVDADVVRKLNVPQTYTQKCLYACMFEQSGTSDGQQFDKDTFLTNAGKMANVDQKAVQRMADRCDGVENDDRCELAADIVACLSGRKRS</sequence>
<dbReference type="OrthoDB" id="6595846at2759"/>
<dbReference type="Proteomes" id="UP000002320">
    <property type="component" value="Unassembled WGS sequence"/>
</dbReference>
<evidence type="ECO:0000256" key="2">
    <source>
        <dbReference type="ARBA" id="ARBA00008098"/>
    </source>
</evidence>
<dbReference type="InParanoid" id="B0XK45"/>
<dbReference type="GO" id="GO:0005576">
    <property type="term" value="C:extracellular region"/>
    <property type="evidence" value="ECO:0007669"/>
    <property type="project" value="UniProtKB-SubCell"/>
</dbReference>
<evidence type="ECO:0000256" key="1">
    <source>
        <dbReference type="ARBA" id="ARBA00004613"/>
    </source>
</evidence>
<reference evidence="4" key="1">
    <citation type="submission" date="2007-03" db="EMBL/GenBank/DDBJ databases">
        <title>Annotation of Culex pipiens quinquefasciatus.</title>
        <authorList>
            <consortium name="The Broad Institute Genome Sequencing Platform"/>
            <person name="Atkinson P.W."/>
            <person name="Hemingway J."/>
            <person name="Christensen B.M."/>
            <person name="Higgs S."/>
            <person name="Kodira C."/>
            <person name="Hannick L."/>
            <person name="Megy K."/>
            <person name="O'Leary S."/>
            <person name="Pearson M."/>
            <person name="Haas B.J."/>
            <person name="Mauceli E."/>
            <person name="Wortman J.R."/>
            <person name="Lee N.H."/>
            <person name="Guigo R."/>
            <person name="Stanke M."/>
            <person name="Alvarado L."/>
            <person name="Amedeo P."/>
            <person name="Antoine C.H."/>
            <person name="Arensburger P."/>
            <person name="Bidwell S.L."/>
            <person name="Crawford M."/>
            <person name="Camaro F."/>
            <person name="Devon K."/>
            <person name="Engels R."/>
            <person name="Hammond M."/>
            <person name="Howarth C."/>
            <person name="Koehrsen M."/>
            <person name="Lawson D."/>
            <person name="Montgomery P."/>
            <person name="Nene V."/>
            <person name="Nusbaum C."/>
            <person name="Puiu D."/>
            <person name="Romero-Severson J."/>
            <person name="Severson D.W."/>
            <person name="Shumway M."/>
            <person name="Sisk P."/>
            <person name="Stolte C."/>
            <person name="Zeng Q."/>
            <person name="Eisenstadt E."/>
            <person name="Fraser-Liggett C."/>
            <person name="Strausberg R."/>
            <person name="Galagan J."/>
            <person name="Birren B."/>
            <person name="Collins F.H."/>
        </authorList>
    </citation>
    <scope>NUCLEOTIDE SEQUENCE [LARGE SCALE GENOMIC DNA]</scope>
    <source>
        <strain evidence="4">JHB</strain>
    </source>
</reference>
<dbReference type="CDD" id="cd23992">
    <property type="entry name" value="PBP_GOBP"/>
    <property type="match status" value="1"/>
</dbReference>
<evidence type="ECO:0000313" key="5">
    <source>
        <dbReference type="EnsemblMetazoa" id="CPIJ019608-PA"/>
    </source>
</evidence>
<dbReference type="Gene3D" id="1.10.238.20">
    <property type="entry name" value="Pheromone/general odorant binding protein domain"/>
    <property type="match status" value="1"/>
</dbReference>
<keyword evidence="6" id="KW-1185">Reference proteome</keyword>
<dbReference type="SUPFAM" id="SSF47565">
    <property type="entry name" value="Insect pheromone/odorant-binding proteins"/>
    <property type="match status" value="1"/>
</dbReference>
<organism>
    <name type="scientific">Culex quinquefasciatus</name>
    <name type="common">Southern house mosquito</name>
    <name type="synonym">Culex pungens</name>
    <dbReference type="NCBI Taxonomy" id="7176"/>
    <lineage>
        <taxon>Eukaryota</taxon>
        <taxon>Metazoa</taxon>
        <taxon>Ecdysozoa</taxon>
        <taxon>Arthropoda</taxon>
        <taxon>Hexapoda</taxon>
        <taxon>Insecta</taxon>
        <taxon>Pterygota</taxon>
        <taxon>Neoptera</taxon>
        <taxon>Endopterygota</taxon>
        <taxon>Diptera</taxon>
        <taxon>Nematocera</taxon>
        <taxon>Culicoidea</taxon>
        <taxon>Culicidae</taxon>
        <taxon>Culicinae</taxon>
        <taxon>Culicini</taxon>
        <taxon>Culex</taxon>
        <taxon>Culex</taxon>
    </lineage>
</organism>
<dbReference type="EnsemblMetazoa" id="CPIJ019608-RA">
    <property type="protein sequence ID" value="CPIJ019608-PA"/>
    <property type="gene ID" value="CPIJ019608"/>
</dbReference>
<dbReference type="AlphaFoldDB" id="B0XK45"/>
<reference evidence="5" key="2">
    <citation type="submission" date="2021-02" db="UniProtKB">
        <authorList>
            <consortium name="EnsemblMetazoa"/>
        </authorList>
    </citation>
    <scope>IDENTIFICATION</scope>
    <source>
        <strain evidence="5">JHB</strain>
    </source>
</reference>
<dbReference type="HOGENOM" id="CLU_148261_1_1_1"/>
<keyword evidence="3" id="KW-0964">Secreted</keyword>
<gene>
    <name evidence="5" type="primary">6054035</name>
    <name evidence="4" type="ORF">CpipJ_CPIJ019608</name>
</gene>
<evidence type="ECO:0000256" key="3">
    <source>
        <dbReference type="ARBA" id="ARBA00022525"/>
    </source>
</evidence>
<evidence type="ECO:0000313" key="6">
    <source>
        <dbReference type="Proteomes" id="UP000002320"/>
    </source>
</evidence>
<evidence type="ECO:0000313" key="4">
    <source>
        <dbReference type="EMBL" id="EDS31191.1"/>
    </source>
</evidence>
<comment type="similarity">
    <text evidence="2">Belongs to the PBP/GOBP family.</text>
</comment>
<dbReference type="VEuPathDB" id="VectorBase:CPIJ019608"/>
<proteinExistence type="inferred from homology"/>
<dbReference type="InterPro" id="IPR036728">
    <property type="entry name" value="PBP_GOBP_sf"/>
</dbReference>
<comment type="subcellular location">
    <subcellularLocation>
        <location evidence="1">Secreted</location>
    </subcellularLocation>
</comment>
<dbReference type="SMART" id="SM00708">
    <property type="entry name" value="PhBP"/>
    <property type="match status" value="1"/>
</dbReference>
<dbReference type="Pfam" id="PF01395">
    <property type="entry name" value="PBP_GOBP"/>
    <property type="match status" value="1"/>
</dbReference>
<dbReference type="FunCoup" id="B0XK45">
    <property type="interactions" value="13"/>
</dbReference>
<dbReference type="KEGG" id="cqu:CpipJ_CPIJ019608"/>
<accession>B0XK45</accession>